<name>E4X8Y1_OIKDI</name>
<dbReference type="SUPFAM" id="SSF52540">
    <property type="entry name" value="P-loop containing nucleoside triphosphate hydrolases"/>
    <property type="match status" value="1"/>
</dbReference>
<feature type="region of interest" description="Disordered" evidence="1">
    <location>
        <begin position="359"/>
        <end position="509"/>
    </location>
</feature>
<organism evidence="3">
    <name type="scientific">Oikopleura dioica</name>
    <name type="common">Tunicate</name>
    <dbReference type="NCBI Taxonomy" id="34765"/>
    <lineage>
        <taxon>Eukaryota</taxon>
        <taxon>Metazoa</taxon>
        <taxon>Chordata</taxon>
        <taxon>Tunicata</taxon>
        <taxon>Appendicularia</taxon>
        <taxon>Copelata</taxon>
        <taxon>Oikopleuridae</taxon>
        <taxon>Oikopleura</taxon>
    </lineage>
</organism>
<keyword evidence="4" id="KW-1185">Reference proteome</keyword>
<dbReference type="Proteomes" id="UP000001307">
    <property type="component" value="Unassembled WGS sequence"/>
</dbReference>
<feature type="region of interest" description="Disordered" evidence="1">
    <location>
        <begin position="90"/>
        <end position="120"/>
    </location>
</feature>
<dbReference type="AlphaFoldDB" id="E4X8Y1"/>
<feature type="compositionally biased region" description="Basic and acidic residues" evidence="1">
    <location>
        <begin position="51"/>
        <end position="68"/>
    </location>
</feature>
<gene>
    <name evidence="3" type="ORF">GSOID_T00004327001</name>
</gene>
<reference evidence="3" key="1">
    <citation type="journal article" date="2010" name="Science">
        <title>Plasticity of animal genome architecture unmasked by rapid evolution of a pelagic tunicate.</title>
        <authorList>
            <person name="Denoeud F."/>
            <person name="Henriet S."/>
            <person name="Mungpakdee S."/>
            <person name="Aury J.M."/>
            <person name="Da Silva C."/>
            <person name="Brinkmann H."/>
            <person name="Mikhaleva J."/>
            <person name="Olsen L.C."/>
            <person name="Jubin C."/>
            <person name="Canestro C."/>
            <person name="Bouquet J.M."/>
            <person name="Danks G."/>
            <person name="Poulain J."/>
            <person name="Campsteijn C."/>
            <person name="Adamski M."/>
            <person name="Cross I."/>
            <person name="Yadetie F."/>
            <person name="Muffato M."/>
            <person name="Louis A."/>
            <person name="Butcher S."/>
            <person name="Tsagkogeorga G."/>
            <person name="Konrad A."/>
            <person name="Singh S."/>
            <person name="Jensen M.F."/>
            <person name="Cong E.H."/>
            <person name="Eikeseth-Otteraa H."/>
            <person name="Noel B."/>
            <person name="Anthouard V."/>
            <person name="Porcel B.M."/>
            <person name="Kachouri-Lafond R."/>
            <person name="Nishino A."/>
            <person name="Ugolini M."/>
            <person name="Chourrout P."/>
            <person name="Nishida H."/>
            <person name="Aasland R."/>
            <person name="Huzurbazar S."/>
            <person name="Westhof E."/>
            <person name="Delsuc F."/>
            <person name="Lehrach H."/>
            <person name="Reinhardt R."/>
            <person name="Weissenbach J."/>
            <person name="Roy S.W."/>
            <person name="Artiguenave F."/>
            <person name="Postlethwait J.H."/>
            <person name="Manak J.R."/>
            <person name="Thompson E.M."/>
            <person name="Jaillon O."/>
            <person name="Du Pasquier L."/>
            <person name="Boudinot P."/>
            <person name="Liberles D.A."/>
            <person name="Volff J.N."/>
            <person name="Philippe H."/>
            <person name="Lenhard B."/>
            <person name="Roest Crollius H."/>
            <person name="Wincker P."/>
            <person name="Chourrout D."/>
        </authorList>
    </citation>
    <scope>NUCLEOTIDE SEQUENCE [LARGE SCALE GENOMIC DNA]</scope>
</reference>
<protein>
    <recommendedName>
        <fullName evidence="2">CUE domain-containing protein</fullName>
    </recommendedName>
</protein>
<dbReference type="Pfam" id="PF13671">
    <property type="entry name" value="AAA_33"/>
    <property type="match status" value="1"/>
</dbReference>
<feature type="region of interest" description="Disordered" evidence="1">
    <location>
        <begin position="529"/>
        <end position="565"/>
    </location>
</feature>
<feature type="domain" description="CUE" evidence="2">
    <location>
        <begin position="4"/>
        <end position="47"/>
    </location>
</feature>
<feature type="compositionally biased region" description="Polar residues" evidence="1">
    <location>
        <begin position="440"/>
        <end position="458"/>
    </location>
</feature>
<accession>E4X8Y1</accession>
<dbReference type="InterPro" id="IPR003903">
    <property type="entry name" value="UIM_dom"/>
</dbReference>
<evidence type="ECO:0000259" key="2">
    <source>
        <dbReference type="PROSITE" id="PS51140"/>
    </source>
</evidence>
<evidence type="ECO:0000256" key="1">
    <source>
        <dbReference type="SAM" id="MobiDB-lite"/>
    </source>
</evidence>
<dbReference type="GO" id="GO:0043130">
    <property type="term" value="F:ubiquitin binding"/>
    <property type="evidence" value="ECO:0007669"/>
    <property type="project" value="InterPro"/>
</dbReference>
<dbReference type="InParanoid" id="E4X8Y1"/>
<evidence type="ECO:0000313" key="4">
    <source>
        <dbReference type="Proteomes" id="UP000001307"/>
    </source>
</evidence>
<dbReference type="OrthoDB" id="3231855at2759"/>
<dbReference type="Gene3D" id="3.40.50.300">
    <property type="entry name" value="P-loop containing nucleotide triphosphate hydrolases"/>
    <property type="match status" value="1"/>
</dbReference>
<proteinExistence type="predicted"/>
<dbReference type="InterPro" id="IPR003892">
    <property type="entry name" value="CUE"/>
</dbReference>
<sequence>MAKDFDEKLTTLSKKFHILDVGCIRDTLENCNGDVDIAISFLSSMLESPAEPDRASEKARPNSDDDEEFKRVLEISQQEEREKQAILDCLNKSDEDNVDTNKKPDPPPTPISVPTQSSPVPTVSFAQQAKTGGNFQQPASEPLPVSQLRSQVEIKDGYNLYVMRGLPGSGKSTLAQSMVKSYNDAGKKGVICSADDFFIDNRGKYNFDMTRLSEAHEHCRLKADQFMKKGFEAVIVDNTNTEIWQMLPYAKMALSYRYRISIEEPNTVWKLNVRELARRNRHNVPQQRISIMKQNWEMCTTTELVKIARGMSLVSGMQPRPPFAVPLHSPIVFSPGPRLLGPPIGLPRHINPRMPLRPMLTMNPQRLKPMNPVAPRLQSPSPPKQQPSTVPTSKPKFQMQANAVNVPDKVRETMAPPPASDPERFRCPPIADQEEALGRSRTTSKSISSEDLTNTRSSSRNEEKLIPTDLLIEQDSEEVMNSSEKGLSDELQQPIGFGRRNRNRNSSSHYEDELDYSYASNMQSDWNLSGGLTKSSSQTGVWSDQPRQKPPSNTNEVGVQTGEVPKTKSRVITATGDYQTAQGTIFENAWNNMQHWSGQTVEEEINDETSPGMIQTLREMFPKFSEQELRSTLSECCFNEDRLKRENGLKRKIT</sequence>
<evidence type="ECO:0000313" key="3">
    <source>
        <dbReference type="EMBL" id="CBY18909.1"/>
    </source>
</evidence>
<dbReference type="PANTHER" id="PTHR13308">
    <property type="entry name" value="NEDD4-BINDING PROTEIN 2-LIKE 1"/>
    <property type="match status" value="1"/>
</dbReference>
<feature type="region of interest" description="Disordered" evidence="1">
    <location>
        <begin position="48"/>
        <end position="68"/>
    </location>
</feature>
<dbReference type="PANTHER" id="PTHR13308:SF40">
    <property type="entry name" value="NEDD4-BINDING PROTEIN 2-LIKE 1"/>
    <property type="match status" value="1"/>
</dbReference>
<feature type="compositionally biased region" description="Basic and acidic residues" evidence="1">
    <location>
        <begin position="90"/>
        <end position="105"/>
    </location>
</feature>
<dbReference type="CDD" id="cd14279">
    <property type="entry name" value="CUE"/>
    <property type="match status" value="2"/>
</dbReference>
<dbReference type="EMBL" id="FN653030">
    <property type="protein sequence ID" value="CBY18909.1"/>
    <property type="molecule type" value="Genomic_DNA"/>
</dbReference>
<dbReference type="PROSITE" id="PS50330">
    <property type="entry name" value="UIM"/>
    <property type="match status" value="1"/>
</dbReference>
<dbReference type="InterPro" id="IPR027417">
    <property type="entry name" value="P-loop_NTPase"/>
</dbReference>
<dbReference type="PROSITE" id="PS51140">
    <property type="entry name" value="CUE"/>
    <property type="match status" value="1"/>
</dbReference>
<feature type="compositionally biased region" description="Polar residues" evidence="1">
    <location>
        <begin position="529"/>
        <end position="542"/>
    </location>
</feature>
<dbReference type="InterPro" id="IPR026302">
    <property type="entry name" value="NEDD4-bd_p2"/>
</dbReference>